<accession>A0A7G9YKC2</accession>
<sequence length="196" mass="23096">MLNIDRALGDDRLMKAITGLSASEFNELVERFREEFQNEARVRYETGVEQGNRERKPGGGRIGNLESYATKLFFTLFYFKCYPTFDILGFLFDLDRSNAHRNAHKLASILEKALGRAMVLPERKISTMKELLEAFPDVRDLLIDGTERPIQRPKDDEKQKENYSWLEENAYSEEYNHLRQEETDWLCKPNYEWKKA</sequence>
<evidence type="ECO:0000313" key="2">
    <source>
        <dbReference type="EMBL" id="QNO48456.1"/>
    </source>
</evidence>
<name>A0A7G9YKC2_9EURY</name>
<dbReference type="InterPro" id="IPR027805">
    <property type="entry name" value="Transposase_HTH_dom"/>
</dbReference>
<dbReference type="EMBL" id="MT631346">
    <property type="protein sequence ID" value="QNO48456.1"/>
    <property type="molecule type" value="Genomic_DNA"/>
</dbReference>
<dbReference type="AlphaFoldDB" id="A0A7G9YKC2"/>
<dbReference type="Pfam" id="PF13613">
    <property type="entry name" value="HTH_Tnp_4"/>
    <property type="match status" value="1"/>
</dbReference>
<organism evidence="2">
    <name type="scientific">Candidatus Methanogaster sp. ANME-2c ERB4</name>
    <dbReference type="NCBI Taxonomy" id="2759911"/>
    <lineage>
        <taxon>Archaea</taxon>
        <taxon>Methanobacteriati</taxon>
        <taxon>Methanobacteriota</taxon>
        <taxon>Stenosarchaea group</taxon>
        <taxon>Methanomicrobia</taxon>
        <taxon>Methanosarcinales</taxon>
        <taxon>ANME-2 cluster</taxon>
        <taxon>Candidatus Methanogasteraceae</taxon>
        <taxon>Candidatus Methanogaster</taxon>
    </lineage>
</organism>
<evidence type="ECO:0000259" key="1">
    <source>
        <dbReference type="Pfam" id="PF13613"/>
    </source>
</evidence>
<gene>
    <name evidence="2" type="ORF">DBMLIPLO_00008</name>
</gene>
<feature type="domain" description="Transposase Helix-turn-helix" evidence="1">
    <location>
        <begin position="70"/>
        <end position="114"/>
    </location>
</feature>
<proteinExistence type="predicted"/>
<protein>
    <recommendedName>
        <fullName evidence="1">Transposase Helix-turn-helix domain-containing protein</fullName>
    </recommendedName>
</protein>
<reference evidence="2" key="1">
    <citation type="submission" date="2020-06" db="EMBL/GenBank/DDBJ databases">
        <title>Unique genomic features of the anaerobic methanotrophic archaea.</title>
        <authorList>
            <person name="Chadwick G.L."/>
            <person name="Skennerton C.T."/>
            <person name="Laso-Perez R."/>
            <person name="Leu A.O."/>
            <person name="Speth D.R."/>
            <person name="Yu H."/>
            <person name="Morgan-Lang C."/>
            <person name="Hatzenpichler R."/>
            <person name="Goudeau D."/>
            <person name="Malmstrom R."/>
            <person name="Brazelton W.J."/>
            <person name="Woyke T."/>
            <person name="Hallam S.J."/>
            <person name="Tyson G.W."/>
            <person name="Wegener G."/>
            <person name="Boetius A."/>
            <person name="Orphan V."/>
        </authorList>
    </citation>
    <scope>NUCLEOTIDE SEQUENCE</scope>
</reference>